<dbReference type="InterPro" id="IPR005471">
    <property type="entry name" value="Tscrpt_reg_IclR_N"/>
</dbReference>
<dbReference type="PROSITE" id="PS51077">
    <property type="entry name" value="HTH_ICLR"/>
    <property type="match status" value="1"/>
</dbReference>
<sequence length="256" mass="27824">MTTLSNAGQVLRCFSPGRQALTVTEVAELLDLPKSNVSRLLRGMRDAGLLENLPDRRGYRPGILMFELGQAYRRDTALVGRAHAAVSRVCRRFGHGGYVSTRDGADVIGLIHHQEGPRMLRLGMMVGRRLPAFAAASGRALLARLSDAEVRRLCPEPLLHASREALHSQEELLRRLAEVRRAGYATAANEADAGTGSVAVAVEGPTRDEDLSLCIVYPFAVTDGTTRQRVAEALLAEAREVMRSPRRTVPTAHAVA</sequence>
<dbReference type="Gene3D" id="3.30.450.40">
    <property type="match status" value="1"/>
</dbReference>
<evidence type="ECO:0000259" key="5">
    <source>
        <dbReference type="PROSITE" id="PS51078"/>
    </source>
</evidence>
<evidence type="ECO:0000259" key="4">
    <source>
        <dbReference type="PROSITE" id="PS51077"/>
    </source>
</evidence>
<feature type="domain" description="IclR-ED" evidence="5">
    <location>
        <begin position="64"/>
        <end position="251"/>
    </location>
</feature>
<comment type="caution">
    <text evidence="6">The sequence shown here is derived from an EMBL/GenBank/DDBJ whole genome shotgun (WGS) entry which is preliminary data.</text>
</comment>
<feature type="domain" description="HTH iclR-type" evidence="4">
    <location>
        <begin position="1"/>
        <end position="63"/>
    </location>
</feature>
<evidence type="ECO:0000256" key="2">
    <source>
        <dbReference type="ARBA" id="ARBA00023125"/>
    </source>
</evidence>
<organism evidence="6 7">
    <name type="scientific">Teichococcus vastitatis</name>
    <dbReference type="NCBI Taxonomy" id="2307076"/>
    <lineage>
        <taxon>Bacteria</taxon>
        <taxon>Pseudomonadati</taxon>
        <taxon>Pseudomonadota</taxon>
        <taxon>Alphaproteobacteria</taxon>
        <taxon>Acetobacterales</taxon>
        <taxon>Roseomonadaceae</taxon>
        <taxon>Roseomonas</taxon>
    </lineage>
</organism>
<dbReference type="InterPro" id="IPR050707">
    <property type="entry name" value="HTH_MetabolicPath_Reg"/>
</dbReference>
<dbReference type="SUPFAM" id="SSF55781">
    <property type="entry name" value="GAF domain-like"/>
    <property type="match status" value="1"/>
</dbReference>
<evidence type="ECO:0000256" key="1">
    <source>
        <dbReference type="ARBA" id="ARBA00023015"/>
    </source>
</evidence>
<proteinExistence type="predicted"/>
<dbReference type="Proteomes" id="UP001201985">
    <property type="component" value="Unassembled WGS sequence"/>
</dbReference>
<gene>
    <name evidence="6" type="ORF">MON41_20065</name>
</gene>
<dbReference type="Gene3D" id="1.10.10.10">
    <property type="entry name" value="Winged helix-like DNA-binding domain superfamily/Winged helix DNA-binding domain"/>
    <property type="match status" value="1"/>
</dbReference>
<dbReference type="InterPro" id="IPR036390">
    <property type="entry name" value="WH_DNA-bd_sf"/>
</dbReference>
<evidence type="ECO:0000256" key="3">
    <source>
        <dbReference type="ARBA" id="ARBA00023163"/>
    </source>
</evidence>
<evidence type="ECO:0000313" key="7">
    <source>
        <dbReference type="Proteomes" id="UP001201985"/>
    </source>
</evidence>
<reference evidence="6 7" key="1">
    <citation type="submission" date="2022-03" db="EMBL/GenBank/DDBJ databases">
        <title>Complete genome analysis of Roseomonas KG 17.1 : a prolific producer of plant growth promoters.</title>
        <authorList>
            <person name="Saadouli I."/>
            <person name="Najjari A."/>
            <person name="Mosbah A."/>
            <person name="Ouzari H.I."/>
        </authorList>
    </citation>
    <scope>NUCLEOTIDE SEQUENCE [LARGE SCALE GENOMIC DNA]</scope>
    <source>
        <strain evidence="6 7">KG17-1</strain>
    </source>
</reference>
<dbReference type="PROSITE" id="PS51078">
    <property type="entry name" value="ICLR_ED"/>
    <property type="match status" value="1"/>
</dbReference>
<dbReference type="InterPro" id="IPR036388">
    <property type="entry name" value="WH-like_DNA-bd_sf"/>
</dbReference>
<evidence type="ECO:0000313" key="6">
    <source>
        <dbReference type="EMBL" id="MCI0755966.1"/>
    </source>
</evidence>
<dbReference type="SMART" id="SM00346">
    <property type="entry name" value="HTH_ICLR"/>
    <property type="match status" value="1"/>
</dbReference>
<dbReference type="Pfam" id="PF01614">
    <property type="entry name" value="IclR_C"/>
    <property type="match status" value="1"/>
</dbReference>
<accession>A0ABS9W9P9</accession>
<dbReference type="PANTHER" id="PTHR30136">
    <property type="entry name" value="HELIX-TURN-HELIX TRANSCRIPTIONAL REGULATOR, ICLR FAMILY"/>
    <property type="match status" value="1"/>
</dbReference>
<name>A0ABS9W9P9_9PROT</name>
<keyword evidence="2" id="KW-0238">DNA-binding</keyword>
<dbReference type="Pfam" id="PF09339">
    <property type="entry name" value="HTH_IclR"/>
    <property type="match status" value="1"/>
</dbReference>
<dbReference type="EMBL" id="JALBUU010000079">
    <property type="protein sequence ID" value="MCI0755966.1"/>
    <property type="molecule type" value="Genomic_DNA"/>
</dbReference>
<keyword evidence="7" id="KW-1185">Reference proteome</keyword>
<keyword evidence="1" id="KW-0805">Transcription regulation</keyword>
<keyword evidence="3" id="KW-0804">Transcription</keyword>
<dbReference type="InterPro" id="IPR014757">
    <property type="entry name" value="Tscrpt_reg_IclR_C"/>
</dbReference>
<dbReference type="SUPFAM" id="SSF46785">
    <property type="entry name" value="Winged helix' DNA-binding domain"/>
    <property type="match status" value="1"/>
</dbReference>
<dbReference type="InterPro" id="IPR029016">
    <property type="entry name" value="GAF-like_dom_sf"/>
</dbReference>
<dbReference type="RefSeq" id="WP_120008898.1">
    <property type="nucleotide sequence ID" value="NZ_JALBUU010000079.1"/>
</dbReference>
<protein>
    <submittedName>
        <fullName evidence="6">IclR family transcriptional regulator</fullName>
    </submittedName>
</protein>
<dbReference type="PANTHER" id="PTHR30136:SF35">
    <property type="entry name" value="HTH-TYPE TRANSCRIPTIONAL REGULATOR RV1719"/>
    <property type="match status" value="1"/>
</dbReference>